<dbReference type="AlphaFoldDB" id="U6MA64"/>
<evidence type="ECO:0000256" key="2">
    <source>
        <dbReference type="ARBA" id="ARBA00022980"/>
    </source>
</evidence>
<dbReference type="VEuPathDB" id="ToxoDB:EMWEY_00004000"/>
<evidence type="ECO:0000313" key="5">
    <source>
        <dbReference type="EMBL" id="CDJ59394.1"/>
    </source>
</evidence>
<dbReference type="GO" id="GO:0022625">
    <property type="term" value="C:cytosolic large ribosomal subunit"/>
    <property type="evidence" value="ECO:0007669"/>
    <property type="project" value="InterPro"/>
</dbReference>
<dbReference type="GeneID" id="25334386"/>
<organism evidence="5 6">
    <name type="scientific">Eimeria maxima</name>
    <name type="common">Coccidian parasite</name>
    <dbReference type="NCBI Taxonomy" id="5804"/>
    <lineage>
        <taxon>Eukaryota</taxon>
        <taxon>Sar</taxon>
        <taxon>Alveolata</taxon>
        <taxon>Apicomplexa</taxon>
        <taxon>Conoidasida</taxon>
        <taxon>Coccidia</taxon>
        <taxon>Eucoccidiorida</taxon>
        <taxon>Eimeriorina</taxon>
        <taxon>Eimeriidae</taxon>
        <taxon>Eimeria</taxon>
    </lineage>
</organism>
<dbReference type="Pfam" id="PF00428">
    <property type="entry name" value="Ribosomal_60s"/>
    <property type="match status" value="1"/>
</dbReference>
<dbReference type="InterPro" id="IPR027534">
    <property type="entry name" value="Ribosomal_P1/P2"/>
</dbReference>
<accession>U6MA64</accession>
<protein>
    <submittedName>
        <fullName evidence="5">60S acidic ribosomal protein P2, putative</fullName>
    </submittedName>
</protein>
<evidence type="ECO:0000256" key="3">
    <source>
        <dbReference type="ARBA" id="ARBA00023274"/>
    </source>
</evidence>
<dbReference type="GO" id="GO:0002182">
    <property type="term" value="P:cytoplasmic translational elongation"/>
    <property type="evidence" value="ECO:0007669"/>
    <property type="project" value="InterPro"/>
</dbReference>
<evidence type="ECO:0000256" key="4">
    <source>
        <dbReference type="SAM" id="MobiDB-lite"/>
    </source>
</evidence>
<sequence>MAMKYVAAYLMNVLGGKDAPTAKDVAQTIEAVGGDVDEQVLNALITAMEGKTAHEMIAAGMEKLQKIPTGGAVAAAPAAGGAAPAAGGSAPAKEEKKEEPEEEEDGDMGLSLFD</sequence>
<evidence type="ECO:0000256" key="1">
    <source>
        <dbReference type="ARBA" id="ARBA00005436"/>
    </source>
</evidence>
<dbReference type="InterPro" id="IPR044076">
    <property type="entry name" value="Ribosomal_P2"/>
</dbReference>
<name>U6MA64_EIMMA</name>
<dbReference type="CDD" id="cd05833">
    <property type="entry name" value="Ribosomal_P2"/>
    <property type="match status" value="1"/>
</dbReference>
<reference evidence="5" key="2">
    <citation type="submission" date="2013-10" db="EMBL/GenBank/DDBJ databases">
        <authorList>
            <person name="Aslett M."/>
        </authorList>
    </citation>
    <scope>NUCLEOTIDE SEQUENCE [LARGE SCALE GENOMIC DNA]</scope>
    <source>
        <strain evidence="5">Weybridge</strain>
    </source>
</reference>
<dbReference type="RefSeq" id="XP_013336042.1">
    <property type="nucleotide sequence ID" value="XM_013480588.1"/>
</dbReference>
<dbReference type="GO" id="GO:0003735">
    <property type="term" value="F:structural constituent of ribosome"/>
    <property type="evidence" value="ECO:0007669"/>
    <property type="project" value="InterPro"/>
</dbReference>
<dbReference type="PANTHER" id="PTHR21141">
    <property type="entry name" value="60S ACIDIC RIBOSOMAL PROTEIN FAMILY MEMBER"/>
    <property type="match status" value="1"/>
</dbReference>
<keyword evidence="2 5" id="KW-0689">Ribosomal protein</keyword>
<feature type="region of interest" description="Disordered" evidence="4">
    <location>
        <begin position="75"/>
        <end position="114"/>
    </location>
</feature>
<comment type="similarity">
    <text evidence="1">Belongs to the eukaryotic ribosomal protein P1/P2 family.</text>
</comment>
<feature type="compositionally biased region" description="Low complexity" evidence="4">
    <location>
        <begin position="75"/>
        <end position="91"/>
    </location>
</feature>
<dbReference type="Proteomes" id="UP000030763">
    <property type="component" value="Unassembled WGS sequence"/>
</dbReference>
<dbReference type="PANTHER" id="PTHR21141:SF5">
    <property type="entry name" value="LARGE RIBOSOMAL SUBUNIT PROTEIN P2"/>
    <property type="match status" value="1"/>
</dbReference>
<dbReference type="InterPro" id="IPR038716">
    <property type="entry name" value="P1/P2_N_sf"/>
</dbReference>
<proteinExistence type="inferred from homology"/>
<dbReference type="EMBL" id="HG720371">
    <property type="protein sequence ID" value="CDJ59394.1"/>
    <property type="molecule type" value="Genomic_DNA"/>
</dbReference>
<dbReference type="FunFam" id="1.10.10.1410:FF:000002">
    <property type="entry name" value="60S acidic ribosomal protein P2"/>
    <property type="match status" value="1"/>
</dbReference>
<dbReference type="HAMAP" id="MF_01478">
    <property type="entry name" value="Ribosomal_L12_arch"/>
    <property type="match status" value="1"/>
</dbReference>
<gene>
    <name evidence="5" type="ORF">EMWEY_00004000</name>
</gene>
<dbReference type="Gene3D" id="1.10.10.1410">
    <property type="match status" value="1"/>
</dbReference>
<dbReference type="OMA" id="MKVIASY"/>
<keyword evidence="6" id="KW-1185">Reference proteome</keyword>
<reference evidence="5" key="1">
    <citation type="submission" date="2013-10" db="EMBL/GenBank/DDBJ databases">
        <title>Genomic analysis of the causative agents of coccidiosis in chickens.</title>
        <authorList>
            <person name="Reid A.J."/>
            <person name="Blake D."/>
            <person name="Billington K."/>
            <person name="Browne H."/>
            <person name="Dunn M."/>
            <person name="Hung S."/>
            <person name="Kawahara F."/>
            <person name="Miranda-Saavedra D."/>
            <person name="Mourier T."/>
            <person name="Nagra H."/>
            <person name="Otto T.D."/>
            <person name="Rawlings N."/>
            <person name="Sanchez A."/>
            <person name="Sanders M."/>
            <person name="Subramaniam C."/>
            <person name="Tay Y."/>
            <person name="Dear P."/>
            <person name="Doerig C."/>
            <person name="Gruber A."/>
            <person name="Parkinson J."/>
            <person name="Shirley M."/>
            <person name="Wan K.L."/>
            <person name="Berriman M."/>
            <person name="Tomley F."/>
            <person name="Pain A."/>
        </authorList>
    </citation>
    <scope>NUCLEOTIDE SEQUENCE [LARGE SCALE GENOMIC DNA]</scope>
    <source>
        <strain evidence="5">Weybridge</strain>
    </source>
</reference>
<evidence type="ECO:0000313" key="6">
    <source>
        <dbReference type="Proteomes" id="UP000030763"/>
    </source>
</evidence>
<dbReference type="OrthoDB" id="1227494at2759"/>
<keyword evidence="3" id="KW-0687">Ribonucleoprotein</keyword>